<organism evidence="1 2">
    <name type="scientific">Sphingomonas qilianensis</name>
    <dbReference type="NCBI Taxonomy" id="1736690"/>
    <lineage>
        <taxon>Bacteria</taxon>
        <taxon>Pseudomonadati</taxon>
        <taxon>Pseudomonadota</taxon>
        <taxon>Alphaproteobacteria</taxon>
        <taxon>Sphingomonadales</taxon>
        <taxon>Sphingomonadaceae</taxon>
        <taxon>Sphingomonas</taxon>
    </lineage>
</organism>
<dbReference type="InterPro" id="IPR038619">
    <property type="entry name" value="MraZ_sf"/>
</dbReference>
<dbReference type="SUPFAM" id="SSF89447">
    <property type="entry name" value="AbrB/MazE/MraZ-like"/>
    <property type="match status" value="1"/>
</dbReference>
<name>A0ABU9XPG4_9SPHN</name>
<dbReference type="Proteomes" id="UP001404104">
    <property type="component" value="Unassembled WGS sequence"/>
</dbReference>
<comment type="caution">
    <text evidence="1">The sequence shown here is derived from an EMBL/GenBank/DDBJ whole genome shotgun (WGS) entry which is preliminary data.</text>
</comment>
<sequence>MIERVDYQGDGLGLVDDKGRCAIPASLRAALAINSPRPDGKDGGSVIIGAHQSSPCLIGYDDGYRALLKERAAQLQAAYVAKHGTHNPNLLREMVQGEPVPFDGSGRFIMPAFARFRAKIGANAFFYGTFECFEIWDPRTLIESDVAEVMKDCARFHCQQKGIAL</sequence>
<gene>
    <name evidence="1" type="ORF">ABC969_04685</name>
</gene>
<dbReference type="InterPro" id="IPR037914">
    <property type="entry name" value="SpoVT-AbrB_sf"/>
</dbReference>
<reference evidence="1 2" key="1">
    <citation type="submission" date="2024-05" db="EMBL/GenBank/DDBJ databases">
        <authorList>
            <person name="Liu Q."/>
            <person name="Xin Y.-H."/>
        </authorList>
    </citation>
    <scope>NUCLEOTIDE SEQUENCE [LARGE SCALE GENOMIC DNA]</scope>
    <source>
        <strain evidence="1 2">CGMCC 1.15349</strain>
    </source>
</reference>
<dbReference type="Gene3D" id="3.40.1550.20">
    <property type="entry name" value="Transcriptional regulator MraZ domain"/>
    <property type="match status" value="1"/>
</dbReference>
<proteinExistence type="predicted"/>
<keyword evidence="2" id="KW-1185">Reference proteome</keyword>
<dbReference type="InterPro" id="IPR035642">
    <property type="entry name" value="MraZ_N"/>
</dbReference>
<evidence type="ECO:0000313" key="2">
    <source>
        <dbReference type="Proteomes" id="UP001404104"/>
    </source>
</evidence>
<dbReference type="RefSeq" id="WP_345863306.1">
    <property type="nucleotide sequence ID" value="NZ_JBDIMF010000001.1"/>
</dbReference>
<dbReference type="EMBL" id="JBDIMF010000001">
    <property type="protein sequence ID" value="MEN2785715.1"/>
    <property type="molecule type" value="Genomic_DNA"/>
</dbReference>
<dbReference type="InterPro" id="IPR035644">
    <property type="entry name" value="MraZ_C"/>
</dbReference>
<dbReference type="CDD" id="cd16320">
    <property type="entry name" value="MraZ_N"/>
    <property type="match status" value="1"/>
</dbReference>
<evidence type="ECO:0000313" key="1">
    <source>
        <dbReference type="EMBL" id="MEN2785715.1"/>
    </source>
</evidence>
<dbReference type="CDD" id="cd16321">
    <property type="entry name" value="MraZ_C"/>
    <property type="match status" value="1"/>
</dbReference>
<accession>A0ABU9XPG4</accession>
<protein>
    <submittedName>
        <fullName evidence="1">Division/cell wall cluster transcriptional repressor MraZ</fullName>
    </submittedName>
</protein>